<feature type="binding site" evidence="3">
    <location>
        <position position="134"/>
    </location>
    <ligand>
        <name>Zn(2+)</name>
        <dbReference type="ChEBI" id="CHEBI:29105"/>
        <label>2</label>
    </ligand>
</feature>
<protein>
    <submittedName>
        <fullName evidence="4">Class II fructose-bisphosphate aldolase</fullName>
    </submittedName>
</protein>
<name>A0A412Z3R3_9FIRM</name>
<feature type="binding site" evidence="2">
    <location>
        <position position="182"/>
    </location>
    <ligand>
        <name>dihydroxyacetone phosphate</name>
        <dbReference type="ChEBI" id="CHEBI:57642"/>
    </ligand>
</feature>
<evidence type="ECO:0000313" key="4">
    <source>
        <dbReference type="EMBL" id="RGV74525.1"/>
    </source>
</evidence>
<feature type="active site" description="Proton donor" evidence="1">
    <location>
        <position position="82"/>
    </location>
</feature>
<dbReference type="Gene3D" id="3.20.20.70">
    <property type="entry name" value="Aldolase class I"/>
    <property type="match status" value="1"/>
</dbReference>
<dbReference type="AlphaFoldDB" id="A0A412Z3R3"/>
<feature type="binding site" evidence="2">
    <location>
        <begin position="231"/>
        <end position="234"/>
    </location>
    <ligand>
        <name>dihydroxyacetone phosphate</name>
        <dbReference type="ChEBI" id="CHEBI:57642"/>
    </ligand>
</feature>
<dbReference type="InterPro" id="IPR013785">
    <property type="entry name" value="Aldolase_TIM"/>
</dbReference>
<feature type="binding site" evidence="3">
    <location>
        <position position="104"/>
    </location>
    <ligand>
        <name>Zn(2+)</name>
        <dbReference type="ChEBI" id="CHEBI:29105"/>
        <label>2</label>
    </ligand>
</feature>
<dbReference type="EMBL" id="QRZM01000007">
    <property type="protein sequence ID" value="RGV74525.1"/>
    <property type="molecule type" value="Genomic_DNA"/>
</dbReference>
<evidence type="ECO:0000313" key="6">
    <source>
        <dbReference type="Proteomes" id="UP000283975"/>
    </source>
</evidence>
<reference evidence="6 7" key="1">
    <citation type="submission" date="2018-08" db="EMBL/GenBank/DDBJ databases">
        <title>A genome reference for cultivated species of the human gut microbiota.</title>
        <authorList>
            <person name="Zou Y."/>
            <person name="Xue W."/>
            <person name="Luo G."/>
        </authorList>
    </citation>
    <scope>NUCLEOTIDE SEQUENCE [LARGE SCALE GENOMIC DNA]</scope>
    <source>
        <strain evidence="4 7">AF14-18</strain>
        <strain evidence="5 6">AM35-14</strain>
    </source>
</reference>
<proteinExistence type="predicted"/>
<dbReference type="PANTHER" id="PTHR30304">
    <property type="entry name" value="D-TAGATOSE-1,6-BISPHOSPHATE ALDOLASE"/>
    <property type="match status" value="1"/>
</dbReference>
<dbReference type="PANTHER" id="PTHR30304:SF0">
    <property type="entry name" value="D-TAGATOSE-1,6-BISPHOSPHATE ALDOLASE SUBUNIT GATY-RELATED"/>
    <property type="match status" value="1"/>
</dbReference>
<dbReference type="GO" id="GO:0005975">
    <property type="term" value="P:carbohydrate metabolic process"/>
    <property type="evidence" value="ECO:0007669"/>
    <property type="project" value="InterPro"/>
</dbReference>
<comment type="caution">
    <text evidence="4">The sequence shown here is derived from an EMBL/GenBank/DDBJ whole genome shotgun (WGS) entry which is preliminary data.</text>
</comment>
<dbReference type="EMBL" id="QSHZ01000012">
    <property type="protein sequence ID" value="RHC55774.1"/>
    <property type="molecule type" value="Genomic_DNA"/>
</dbReference>
<evidence type="ECO:0000313" key="5">
    <source>
        <dbReference type="EMBL" id="RHC55774.1"/>
    </source>
</evidence>
<comment type="cofactor">
    <cofactor evidence="3">
        <name>Zn(2+)</name>
        <dbReference type="ChEBI" id="CHEBI:29105"/>
    </cofactor>
    <text evidence="3">Binds 2 Zn(2+) ions per subunit. One is catalytic and the other provides a structural contribution.</text>
</comment>
<dbReference type="Pfam" id="PF01116">
    <property type="entry name" value="F_bP_aldolase"/>
    <property type="match status" value="1"/>
</dbReference>
<dbReference type="GO" id="GO:0016832">
    <property type="term" value="F:aldehyde-lyase activity"/>
    <property type="evidence" value="ECO:0007669"/>
    <property type="project" value="InterPro"/>
</dbReference>
<dbReference type="NCBIfam" id="TIGR00167">
    <property type="entry name" value="cbbA"/>
    <property type="match status" value="1"/>
</dbReference>
<keyword evidence="3" id="KW-0479">Metal-binding</keyword>
<feature type="binding site" evidence="3">
    <location>
        <position position="83"/>
    </location>
    <ligand>
        <name>Zn(2+)</name>
        <dbReference type="ChEBI" id="CHEBI:29105"/>
        <label>1</label>
        <note>catalytic</note>
    </ligand>
</feature>
<evidence type="ECO:0000256" key="3">
    <source>
        <dbReference type="PIRSR" id="PIRSR001359-3"/>
    </source>
</evidence>
<dbReference type="Proteomes" id="UP000284543">
    <property type="component" value="Unassembled WGS sequence"/>
</dbReference>
<accession>A0A412Z3R3</accession>
<evidence type="ECO:0000256" key="1">
    <source>
        <dbReference type="PIRSR" id="PIRSR001359-1"/>
    </source>
</evidence>
<evidence type="ECO:0000313" key="7">
    <source>
        <dbReference type="Proteomes" id="UP000284543"/>
    </source>
</evidence>
<dbReference type="InterPro" id="IPR000771">
    <property type="entry name" value="FBA_II"/>
</dbReference>
<dbReference type="GO" id="GO:0008270">
    <property type="term" value="F:zinc ion binding"/>
    <property type="evidence" value="ECO:0007669"/>
    <property type="project" value="InterPro"/>
</dbReference>
<dbReference type="Proteomes" id="UP000283975">
    <property type="component" value="Unassembled WGS sequence"/>
</dbReference>
<dbReference type="PIRSF" id="PIRSF001359">
    <property type="entry name" value="F_bP_aldolase_II"/>
    <property type="match status" value="1"/>
</dbReference>
<feature type="binding site" evidence="2">
    <location>
        <begin position="210"/>
        <end position="212"/>
    </location>
    <ligand>
        <name>dihydroxyacetone phosphate</name>
        <dbReference type="ChEBI" id="CHEBI:57642"/>
    </ligand>
</feature>
<gene>
    <name evidence="5" type="ORF">DW839_13160</name>
    <name evidence="4" type="ORF">DWW02_17870</name>
</gene>
<feature type="binding site" evidence="3">
    <location>
        <position position="209"/>
    </location>
    <ligand>
        <name>Zn(2+)</name>
        <dbReference type="ChEBI" id="CHEBI:29105"/>
        <label>1</label>
        <note>catalytic</note>
    </ligand>
</feature>
<keyword evidence="3" id="KW-0862">Zinc</keyword>
<dbReference type="RefSeq" id="WP_118019060.1">
    <property type="nucleotide sequence ID" value="NZ_CAUFHZ010000027.1"/>
</dbReference>
<dbReference type="SUPFAM" id="SSF51569">
    <property type="entry name" value="Aldolase"/>
    <property type="match status" value="1"/>
</dbReference>
<sequence>MSLVTLKEILAPANEKNYAVAAFDTMDFTLTEGIIEAAEQTGLPVILMLPGFAFDRQEADAFLDFNLSRIKKAKAPICYHLDHGASIEECYRAIHAGCSSVMFDGSKLPLEENIEKTRQVVKVAHACGVSVEAEIGHVAAPEGSVEGSVAKEDLFTRPEDAVTFVEATGIDALAIAFGTVHGVYKGKPNLDFERLASIKSMVDVPLVMHGGSGLPESDFRKAVAGGINKINFFTGMSLATIASMRKMIDETDGRCRYVNLFDTALNTVIDIAKEQMEIFGTQPM</sequence>
<feature type="binding site" evidence="3">
    <location>
        <position position="181"/>
    </location>
    <ligand>
        <name>Zn(2+)</name>
        <dbReference type="ChEBI" id="CHEBI:29105"/>
        <label>1</label>
        <note>catalytic</note>
    </ligand>
</feature>
<dbReference type="CDD" id="cd00947">
    <property type="entry name" value="TBP_aldolase_IIB"/>
    <property type="match status" value="1"/>
</dbReference>
<evidence type="ECO:0000256" key="2">
    <source>
        <dbReference type="PIRSR" id="PIRSR001359-2"/>
    </source>
</evidence>
<organism evidence="4 7">
    <name type="scientific">Enterocloster bolteae</name>
    <dbReference type="NCBI Taxonomy" id="208479"/>
    <lineage>
        <taxon>Bacteria</taxon>
        <taxon>Bacillati</taxon>
        <taxon>Bacillota</taxon>
        <taxon>Clostridia</taxon>
        <taxon>Lachnospirales</taxon>
        <taxon>Lachnospiraceae</taxon>
        <taxon>Enterocloster</taxon>
    </lineage>
</organism>
<dbReference type="InterPro" id="IPR050246">
    <property type="entry name" value="Class_II_FBP_aldolase"/>
</dbReference>